<dbReference type="Gene3D" id="1.10.20.10">
    <property type="entry name" value="Histone, subunit A"/>
    <property type="match status" value="1"/>
</dbReference>
<dbReference type="eggNOG" id="KOG1756">
    <property type="taxonomic scope" value="Eukaryota"/>
</dbReference>
<dbReference type="SMART" id="SM00414">
    <property type="entry name" value="H2A"/>
    <property type="match status" value="1"/>
</dbReference>
<dbReference type="RefSeq" id="XP_011129995.1">
    <property type="nucleotide sequence ID" value="XM_011131693.1"/>
</dbReference>
<accession>A0A023B8S8</accession>
<dbReference type="GO" id="GO:0046982">
    <property type="term" value="F:protein heterodimerization activity"/>
    <property type="evidence" value="ECO:0007669"/>
    <property type="project" value="InterPro"/>
</dbReference>
<dbReference type="AlphaFoldDB" id="A0A023B8S8"/>
<dbReference type="GeneID" id="22912118"/>
<feature type="region of interest" description="Disordered" evidence="2">
    <location>
        <begin position="107"/>
        <end position="133"/>
    </location>
</feature>
<evidence type="ECO:0000259" key="3">
    <source>
        <dbReference type="Pfam" id="PF00125"/>
    </source>
</evidence>
<keyword evidence="5" id="KW-1185">Reference proteome</keyword>
<feature type="compositionally biased region" description="Polar residues" evidence="2">
    <location>
        <begin position="107"/>
        <end position="119"/>
    </location>
</feature>
<dbReference type="InterPro" id="IPR002119">
    <property type="entry name" value="Histone_H2A"/>
</dbReference>
<dbReference type="Proteomes" id="UP000019763">
    <property type="component" value="Unassembled WGS sequence"/>
</dbReference>
<comment type="caution">
    <text evidence="4">The sequence shown here is derived from an EMBL/GenBank/DDBJ whole genome shotgun (WGS) entry which is preliminary data.</text>
</comment>
<dbReference type="GO" id="GO:0000786">
    <property type="term" value="C:nucleosome"/>
    <property type="evidence" value="ECO:0007669"/>
    <property type="project" value="UniProtKB-KW"/>
</dbReference>
<gene>
    <name evidence="4" type="ORF">GNI_057460</name>
</gene>
<comment type="subcellular location">
    <subcellularLocation>
        <location evidence="1">Nucleus</location>
    </subcellularLocation>
</comment>
<dbReference type="VEuPathDB" id="CryptoDB:GNI_057460"/>
<keyword evidence="1" id="KW-0539">Nucleus</keyword>
<proteinExistence type="inferred from homology"/>
<feature type="domain" description="Core Histone H2A/H2B/H3" evidence="3">
    <location>
        <begin position="17"/>
        <end position="91"/>
    </location>
</feature>
<evidence type="ECO:0000256" key="2">
    <source>
        <dbReference type="SAM" id="MobiDB-lite"/>
    </source>
</evidence>
<dbReference type="CDD" id="cd00074">
    <property type="entry name" value="HFD_H2A"/>
    <property type="match status" value="1"/>
</dbReference>
<dbReference type="PRINTS" id="PR00620">
    <property type="entry name" value="HISTONEH2A"/>
</dbReference>
<protein>
    <recommendedName>
        <fullName evidence="1">Histone H2A</fullName>
    </recommendedName>
</protein>
<dbReference type="EMBL" id="AFNH02000436">
    <property type="protein sequence ID" value="EZG69601.1"/>
    <property type="molecule type" value="Genomic_DNA"/>
</dbReference>
<dbReference type="PANTHER" id="PTHR23430">
    <property type="entry name" value="HISTONE H2A"/>
    <property type="match status" value="1"/>
</dbReference>
<comment type="similarity">
    <text evidence="1">Belongs to the histone H2A family.</text>
</comment>
<dbReference type="GO" id="GO:0003677">
    <property type="term" value="F:DNA binding"/>
    <property type="evidence" value="ECO:0007669"/>
    <property type="project" value="UniProtKB-KW"/>
</dbReference>
<name>A0A023B8S8_GRENI</name>
<dbReference type="InterPro" id="IPR007125">
    <property type="entry name" value="H2A/H2B/H3"/>
</dbReference>
<dbReference type="Pfam" id="PF00125">
    <property type="entry name" value="Histone"/>
    <property type="match status" value="1"/>
</dbReference>
<dbReference type="OMA" id="ALAVMIC"/>
<evidence type="ECO:0000313" key="4">
    <source>
        <dbReference type="EMBL" id="EZG69601.1"/>
    </source>
</evidence>
<keyword evidence="1" id="KW-0238">DNA-binding</keyword>
<comment type="subunit">
    <text evidence="1">The nucleosome is a histone octamer containing two molecules each of H2A, H2B, H3 and H4 assembled in one H3-H4 heterotetramer and two H2A-H2B heterodimers. The octamer wraps approximately 147 bp of DNA.</text>
</comment>
<dbReference type="SUPFAM" id="SSF47113">
    <property type="entry name" value="Histone-fold"/>
    <property type="match status" value="1"/>
</dbReference>
<keyword evidence="1" id="KW-0544">Nucleosome core</keyword>
<reference evidence="4" key="1">
    <citation type="submission" date="2013-12" db="EMBL/GenBank/DDBJ databases">
        <authorList>
            <person name="Omoto C.K."/>
            <person name="Sibley D."/>
            <person name="Venepally P."/>
            <person name="Hadjithomas M."/>
            <person name="Karamycheva S."/>
            <person name="Brunk B."/>
            <person name="Roos D."/>
            <person name="Caler E."/>
            <person name="Lorenzi H."/>
        </authorList>
    </citation>
    <scope>NUCLEOTIDE SEQUENCE</scope>
</reference>
<dbReference type="GO" id="GO:0030527">
    <property type="term" value="F:structural constituent of chromatin"/>
    <property type="evidence" value="ECO:0007669"/>
    <property type="project" value="InterPro"/>
</dbReference>
<evidence type="ECO:0000256" key="1">
    <source>
        <dbReference type="RuleBase" id="RU003767"/>
    </source>
</evidence>
<evidence type="ECO:0000313" key="5">
    <source>
        <dbReference type="Proteomes" id="UP000019763"/>
    </source>
</evidence>
<sequence length="133" mass="14372">MSGKAPIHPPSGSKSGGQSMTAKAGLIFPCARVRSHMKEVCFGQRIRPEAAICLAGVLEYLVAELLEVSGEEAKRQNRQRITPAHLLDTIRNDVDFSELAKNITLAHTGSSIRSSNPPETASHVVAQETRPDE</sequence>
<dbReference type="GO" id="GO:0005634">
    <property type="term" value="C:nucleus"/>
    <property type="evidence" value="ECO:0007669"/>
    <property type="project" value="UniProtKB-SubCell"/>
</dbReference>
<keyword evidence="1" id="KW-0158">Chromosome</keyword>
<dbReference type="InterPro" id="IPR009072">
    <property type="entry name" value="Histone-fold"/>
</dbReference>
<organism evidence="4 5">
    <name type="scientific">Gregarina niphandrodes</name>
    <name type="common">Septate eugregarine</name>
    <dbReference type="NCBI Taxonomy" id="110365"/>
    <lineage>
        <taxon>Eukaryota</taxon>
        <taxon>Sar</taxon>
        <taxon>Alveolata</taxon>
        <taxon>Apicomplexa</taxon>
        <taxon>Conoidasida</taxon>
        <taxon>Gregarinasina</taxon>
        <taxon>Eugregarinorida</taxon>
        <taxon>Gregarinidae</taxon>
        <taxon>Gregarina</taxon>
    </lineage>
</organism>